<proteinExistence type="predicted"/>
<dbReference type="InterPro" id="IPR051635">
    <property type="entry name" value="SNAT-like"/>
</dbReference>
<evidence type="ECO:0000313" key="5">
    <source>
        <dbReference type="Proteomes" id="UP000004625"/>
    </source>
</evidence>
<name>G9ZR35_9LACO</name>
<dbReference type="eggNOG" id="COG0456">
    <property type="taxonomic scope" value="Bacteria"/>
</dbReference>
<dbReference type="Pfam" id="PF13673">
    <property type="entry name" value="Acetyltransf_10"/>
    <property type="match status" value="1"/>
</dbReference>
<dbReference type="InterPro" id="IPR000182">
    <property type="entry name" value="GNAT_dom"/>
</dbReference>
<dbReference type="EMBL" id="AGEY01000166">
    <property type="protein sequence ID" value="EHL96828.1"/>
    <property type="molecule type" value="Genomic_DNA"/>
</dbReference>
<sequence length="166" mass="18517">MKIHFDTAKPTELAAIMRIEHTGFTPQEAASSAAMADRIRFYPDTFITAKTETNQIAGYIVGPAFDHRYLTDELYEKAVPNNPSDPYQTVLSLVVDPAFQQQGIASQLLNQLATVAISQDRKAITLTCLAKLVPFYERNGYKNEGVADSDHANETWFNMVKTLSQN</sequence>
<dbReference type="InterPro" id="IPR016181">
    <property type="entry name" value="Acyl_CoA_acyltransferase"/>
</dbReference>
<organism evidence="4 5">
    <name type="scientific">Lentilactobacillus parafarraginis F0439</name>
    <dbReference type="NCBI Taxonomy" id="797515"/>
    <lineage>
        <taxon>Bacteria</taxon>
        <taxon>Bacillati</taxon>
        <taxon>Bacillota</taxon>
        <taxon>Bacilli</taxon>
        <taxon>Lactobacillales</taxon>
        <taxon>Lactobacillaceae</taxon>
        <taxon>Lentilactobacillus</taxon>
    </lineage>
</organism>
<evidence type="ECO:0000256" key="2">
    <source>
        <dbReference type="ARBA" id="ARBA00023315"/>
    </source>
</evidence>
<dbReference type="GO" id="GO:0008080">
    <property type="term" value="F:N-acetyltransferase activity"/>
    <property type="evidence" value="ECO:0007669"/>
    <property type="project" value="UniProtKB-ARBA"/>
</dbReference>
<keyword evidence="1 4" id="KW-0808">Transferase</keyword>
<dbReference type="CDD" id="cd04301">
    <property type="entry name" value="NAT_SF"/>
    <property type="match status" value="1"/>
</dbReference>
<dbReference type="PROSITE" id="PS51186">
    <property type="entry name" value="GNAT"/>
    <property type="match status" value="1"/>
</dbReference>
<feature type="domain" description="N-acetyltransferase" evidence="3">
    <location>
        <begin position="3"/>
        <end position="164"/>
    </location>
</feature>
<reference evidence="4 5" key="1">
    <citation type="submission" date="2011-09" db="EMBL/GenBank/DDBJ databases">
        <authorList>
            <person name="Weinstock G."/>
            <person name="Sodergren E."/>
            <person name="Clifton S."/>
            <person name="Fulton L."/>
            <person name="Fulton B."/>
            <person name="Courtney L."/>
            <person name="Fronick C."/>
            <person name="Harrison M."/>
            <person name="Strong C."/>
            <person name="Farmer C."/>
            <person name="Delahaunty K."/>
            <person name="Markovic C."/>
            <person name="Hall O."/>
            <person name="Minx P."/>
            <person name="Tomlinson C."/>
            <person name="Mitreva M."/>
            <person name="Hou S."/>
            <person name="Chen J."/>
            <person name="Wollam A."/>
            <person name="Pepin K.H."/>
            <person name="Johnson M."/>
            <person name="Bhonagiri V."/>
            <person name="Zhang X."/>
            <person name="Suruliraj S."/>
            <person name="Warren W."/>
            <person name="Chinwalla A."/>
            <person name="Mardis E.R."/>
            <person name="Wilson R.K."/>
        </authorList>
    </citation>
    <scope>NUCLEOTIDE SEQUENCE [LARGE SCALE GENOMIC DNA]</scope>
    <source>
        <strain evidence="4 5">F0439</strain>
    </source>
</reference>
<protein>
    <submittedName>
        <fullName evidence="4">Acetyltransferase, GNAT family</fullName>
    </submittedName>
</protein>
<dbReference type="Gene3D" id="3.40.630.30">
    <property type="match status" value="1"/>
</dbReference>
<dbReference type="PANTHER" id="PTHR10908">
    <property type="entry name" value="SEROTONIN N-ACETYLTRANSFERASE"/>
    <property type="match status" value="1"/>
</dbReference>
<dbReference type="AlphaFoldDB" id="G9ZR35"/>
<dbReference type="Proteomes" id="UP000004625">
    <property type="component" value="Unassembled WGS sequence"/>
</dbReference>
<evidence type="ECO:0000313" key="4">
    <source>
        <dbReference type="EMBL" id="EHL96828.1"/>
    </source>
</evidence>
<dbReference type="HOGENOM" id="CLU_061829_2_0_9"/>
<evidence type="ECO:0000259" key="3">
    <source>
        <dbReference type="PROSITE" id="PS51186"/>
    </source>
</evidence>
<dbReference type="PANTHER" id="PTHR10908:SF0">
    <property type="entry name" value="SEROTONIN N-ACETYLTRANSFERASE"/>
    <property type="match status" value="1"/>
</dbReference>
<keyword evidence="5" id="KW-1185">Reference proteome</keyword>
<gene>
    <name evidence="4" type="ORF">HMPREF9103_02196</name>
</gene>
<evidence type="ECO:0000256" key="1">
    <source>
        <dbReference type="ARBA" id="ARBA00022679"/>
    </source>
</evidence>
<dbReference type="RefSeq" id="WP_008213949.1">
    <property type="nucleotide sequence ID" value="NZ_JH415045.1"/>
</dbReference>
<keyword evidence="2" id="KW-0012">Acyltransferase</keyword>
<dbReference type="SUPFAM" id="SSF55729">
    <property type="entry name" value="Acyl-CoA N-acyltransferases (Nat)"/>
    <property type="match status" value="1"/>
</dbReference>
<comment type="caution">
    <text evidence="4">The sequence shown here is derived from an EMBL/GenBank/DDBJ whole genome shotgun (WGS) entry which is preliminary data.</text>
</comment>
<accession>G9ZR35</accession>
<dbReference type="STRING" id="797515.HMPREF9103_02196"/>
<dbReference type="PATRIC" id="fig|797515.3.peg.1981"/>